<dbReference type="SUPFAM" id="SSF52540">
    <property type="entry name" value="P-loop containing nucleoside triphosphate hydrolases"/>
    <property type="match status" value="1"/>
</dbReference>
<dbReference type="PANTHER" id="PTHR30050">
    <property type="entry name" value="CHROMOSOMAL REPLICATION INITIATOR PROTEIN DNAA"/>
    <property type="match status" value="1"/>
</dbReference>
<evidence type="ECO:0000313" key="2">
    <source>
        <dbReference type="EMBL" id="MCU0104763.1"/>
    </source>
</evidence>
<comment type="caution">
    <text evidence="2">The sequence shown here is derived from an EMBL/GenBank/DDBJ whole genome shotgun (WGS) entry which is preliminary data.</text>
</comment>
<proteinExistence type="predicted"/>
<feature type="domain" description="IstB-like ATP-binding" evidence="1">
    <location>
        <begin position="90"/>
        <end position="242"/>
    </location>
</feature>
<accession>A0ABT2PVM2</accession>
<dbReference type="GO" id="GO:0005524">
    <property type="term" value="F:ATP binding"/>
    <property type="evidence" value="ECO:0007669"/>
    <property type="project" value="UniProtKB-KW"/>
</dbReference>
<dbReference type="EMBL" id="JAOEGN010000005">
    <property type="protein sequence ID" value="MCU0104763.1"/>
    <property type="molecule type" value="Genomic_DNA"/>
</dbReference>
<dbReference type="PANTHER" id="PTHR30050:SF8">
    <property type="entry name" value="PRIMOSOMAL PROTEIN DNAI"/>
    <property type="match status" value="1"/>
</dbReference>
<keyword evidence="2" id="KW-0067">ATP-binding</keyword>
<protein>
    <submittedName>
        <fullName evidence="2">ATP-binding protein</fullName>
    </submittedName>
</protein>
<dbReference type="InterPro" id="IPR027417">
    <property type="entry name" value="P-loop_NTPase"/>
</dbReference>
<evidence type="ECO:0000259" key="1">
    <source>
        <dbReference type="Pfam" id="PF01695"/>
    </source>
</evidence>
<keyword evidence="2" id="KW-0547">Nucleotide-binding</keyword>
<dbReference type="InterPro" id="IPR002611">
    <property type="entry name" value="IstB_ATP-bd"/>
</dbReference>
<reference evidence="3" key="1">
    <citation type="submission" date="2023-07" db="EMBL/GenBank/DDBJ databases">
        <title>Novel Mycoplasma species identified in domestic and wild animals.</title>
        <authorList>
            <person name="Volokhov D.V."/>
            <person name="Furtak V.A."/>
            <person name="Zagorodnyaya T.A."/>
        </authorList>
    </citation>
    <scope>NUCLEOTIDE SEQUENCE [LARGE SCALE GENOMIC DNA]</scope>
    <source>
        <strain evidence="3">92-19</strain>
    </source>
</reference>
<keyword evidence="3" id="KW-1185">Reference proteome</keyword>
<dbReference type="Gene3D" id="3.40.50.300">
    <property type="entry name" value="P-loop containing nucleotide triphosphate hydrolases"/>
    <property type="match status" value="1"/>
</dbReference>
<name>A0ABT2PVM2_9MOLU</name>
<dbReference type="Pfam" id="PF01695">
    <property type="entry name" value="IstB_IS21"/>
    <property type="match status" value="1"/>
</dbReference>
<organism evidence="2 3">
    <name type="scientific">Paracholeplasma vituli</name>
    <dbReference type="NCBI Taxonomy" id="69473"/>
    <lineage>
        <taxon>Bacteria</taxon>
        <taxon>Bacillati</taxon>
        <taxon>Mycoplasmatota</taxon>
        <taxon>Mollicutes</taxon>
        <taxon>Acholeplasmatales</taxon>
        <taxon>Acholeplasmataceae</taxon>
        <taxon>Paracholeplasma</taxon>
    </lineage>
</organism>
<evidence type="ECO:0000313" key="3">
    <source>
        <dbReference type="Proteomes" id="UP001209076"/>
    </source>
</evidence>
<sequence length="275" mass="31837">MSKLDFLRQEIESFPETQNLQVADADVITVVQYIDLKKAFDPNDPNQKFEPVLVLEPFVRIEYKVSEAFKTNEAELDKKKKLDTTYHNDYLMHAKLADFRLFNDERKEALVAANAFVDQIQPNQFIRGLYLYGKYRTGKTYLLSAIANAMVEKNISVVFAYFPDLVRNFKNSFNDHSLEPKVKQLKTCGLLILDDVGGEYMTAWFRDEIFGPILQYRLTVGLPILISSNYKMTELHAVLAEAKDGIDEVKAMRIITRIRELTKEIKLSEKRYDAI</sequence>
<dbReference type="Proteomes" id="UP001209076">
    <property type="component" value="Unassembled WGS sequence"/>
</dbReference>
<gene>
    <name evidence="2" type="ORF">N7603_03745</name>
</gene>
<dbReference type="RefSeq" id="WP_262096013.1">
    <property type="nucleotide sequence ID" value="NZ_JAOEGN010000005.1"/>
</dbReference>